<evidence type="ECO:0000313" key="1">
    <source>
        <dbReference type="EMBL" id="KAK1711196.1"/>
    </source>
</evidence>
<dbReference type="RefSeq" id="XP_060358999.1">
    <property type="nucleotide sequence ID" value="XM_060506388.1"/>
</dbReference>
<sequence>NSGTTAQDTLIDSCTYPVNEYFWLNTLHPTYPIHDAVAETVASALEAGPNVC</sequence>
<name>A0AAD8UCQ6_GLOAC</name>
<comment type="caution">
    <text evidence="1">The sequence shown here is derived from an EMBL/GenBank/DDBJ whole genome shotgun (WGS) entry which is preliminary data.</text>
</comment>
<feature type="non-terminal residue" evidence="1">
    <location>
        <position position="1"/>
    </location>
</feature>
<proteinExistence type="predicted"/>
<dbReference type="AlphaFoldDB" id="A0AAD8UCQ6"/>
<keyword evidence="2" id="KW-1185">Reference proteome</keyword>
<accession>A0AAD8UCQ6</accession>
<gene>
    <name evidence="1" type="ORF">BDZ83DRAFT_590992</name>
</gene>
<reference evidence="1" key="1">
    <citation type="submission" date="2021-12" db="EMBL/GenBank/DDBJ databases">
        <title>Comparative genomics, transcriptomics and evolutionary studies reveal genomic signatures of adaptation to plant cell wall in hemibiotrophic fungi.</title>
        <authorList>
            <consortium name="DOE Joint Genome Institute"/>
            <person name="Baroncelli R."/>
            <person name="Diaz J.F."/>
            <person name="Benocci T."/>
            <person name="Peng M."/>
            <person name="Battaglia E."/>
            <person name="Haridas S."/>
            <person name="Andreopoulos W."/>
            <person name="Labutti K."/>
            <person name="Pangilinan J."/>
            <person name="Floch G.L."/>
            <person name="Makela M.R."/>
            <person name="Henrissat B."/>
            <person name="Grigoriev I.V."/>
            <person name="Crouch J.A."/>
            <person name="De Vries R.P."/>
            <person name="Sukno S.A."/>
            <person name="Thon M.R."/>
        </authorList>
    </citation>
    <scope>NUCLEOTIDE SEQUENCE</scope>
    <source>
        <strain evidence="1">CBS 112980</strain>
    </source>
</reference>
<dbReference type="Proteomes" id="UP001244207">
    <property type="component" value="Unassembled WGS sequence"/>
</dbReference>
<dbReference type="GeneID" id="85390287"/>
<protein>
    <submittedName>
        <fullName evidence="1">Uncharacterized protein</fullName>
    </submittedName>
</protein>
<evidence type="ECO:0000313" key="2">
    <source>
        <dbReference type="Proteomes" id="UP001244207"/>
    </source>
</evidence>
<organism evidence="1 2">
    <name type="scientific">Glomerella acutata</name>
    <name type="common">Colletotrichum acutatum</name>
    <dbReference type="NCBI Taxonomy" id="27357"/>
    <lineage>
        <taxon>Eukaryota</taxon>
        <taxon>Fungi</taxon>
        <taxon>Dikarya</taxon>
        <taxon>Ascomycota</taxon>
        <taxon>Pezizomycotina</taxon>
        <taxon>Sordariomycetes</taxon>
        <taxon>Hypocreomycetidae</taxon>
        <taxon>Glomerellales</taxon>
        <taxon>Glomerellaceae</taxon>
        <taxon>Colletotrichum</taxon>
        <taxon>Colletotrichum acutatum species complex</taxon>
    </lineage>
</organism>
<dbReference type="EMBL" id="JAHMHS010000163">
    <property type="protein sequence ID" value="KAK1711196.1"/>
    <property type="molecule type" value="Genomic_DNA"/>
</dbReference>